<dbReference type="AlphaFoldDB" id="A0A2H0WUD2"/>
<evidence type="ECO:0008006" key="3">
    <source>
        <dbReference type="Google" id="ProtNLM"/>
    </source>
</evidence>
<protein>
    <recommendedName>
        <fullName evidence="3">Methyltransferase type 11 domain-containing protein</fullName>
    </recommendedName>
</protein>
<evidence type="ECO:0000313" key="1">
    <source>
        <dbReference type="EMBL" id="PIS16227.1"/>
    </source>
</evidence>
<accession>A0A2H0WUD2</accession>
<evidence type="ECO:0000313" key="2">
    <source>
        <dbReference type="Proteomes" id="UP000229080"/>
    </source>
</evidence>
<proteinExistence type="predicted"/>
<gene>
    <name evidence="1" type="ORF">COT61_05040</name>
</gene>
<comment type="caution">
    <text evidence="1">The sequence shown here is derived from an EMBL/GenBank/DDBJ whole genome shotgun (WGS) entry which is preliminary data.</text>
</comment>
<reference evidence="2" key="1">
    <citation type="submission" date="2017-09" db="EMBL/GenBank/DDBJ databases">
        <title>Depth-based differentiation of microbial function through sediment-hosted aquifers and enrichment of novel symbionts in the deep terrestrial subsurface.</title>
        <authorList>
            <person name="Probst A.J."/>
            <person name="Ladd B."/>
            <person name="Jarett J.K."/>
            <person name="Geller-Mcgrath D.E."/>
            <person name="Sieber C.M.K."/>
            <person name="Emerson J.B."/>
            <person name="Anantharaman K."/>
            <person name="Thomas B.C."/>
            <person name="Malmstrom R."/>
            <person name="Stieglmeier M."/>
            <person name="Klingl A."/>
            <person name="Woyke T."/>
            <person name="Ryan C.M."/>
            <person name="Banfield J.F."/>
        </authorList>
    </citation>
    <scope>NUCLEOTIDE SEQUENCE [LARGE SCALE GENOMIC DNA]</scope>
</reference>
<dbReference type="Proteomes" id="UP000229080">
    <property type="component" value="Unassembled WGS sequence"/>
</dbReference>
<organism evidence="1 2">
    <name type="scientific">Candidatus Portnoybacteria bacterium CG09_land_8_20_14_0_10_44_13</name>
    <dbReference type="NCBI Taxonomy" id="1974811"/>
    <lineage>
        <taxon>Bacteria</taxon>
        <taxon>Candidatus Portnoyibacteriota</taxon>
    </lineage>
</organism>
<dbReference type="EMBL" id="PEZF01000175">
    <property type="protein sequence ID" value="PIS16227.1"/>
    <property type="molecule type" value="Genomic_DNA"/>
</dbReference>
<sequence>MFAVLEKWQKEGFNLEERLKRTKGPFIEIGGPTLGDYDMVDIENLERKLHVSNLCQGAPKIREGGILLEGKVDFQADGRMLPFRDNSLGAMFVSCLGNIKTHPYFKKYYDECLREKIIRDSFRALEQGGLLVWQGCKNQDVEFAENIGFKVLQYSGLSNIPYFYCVFEKQILIKN</sequence>
<name>A0A2H0WUD2_9BACT</name>